<protein>
    <submittedName>
        <fullName evidence="3">Cysteine desulfuration protein SufE</fullName>
    </submittedName>
</protein>
<dbReference type="Gene3D" id="3.90.1010.10">
    <property type="match status" value="1"/>
</dbReference>
<proteinExistence type="inferred from homology"/>
<dbReference type="RefSeq" id="WP_183883779.1">
    <property type="nucleotide sequence ID" value="NZ_JACHCD010000001.1"/>
</dbReference>
<evidence type="ECO:0000313" key="3">
    <source>
        <dbReference type="EMBL" id="MBB5637928.1"/>
    </source>
</evidence>
<dbReference type="Pfam" id="PF02657">
    <property type="entry name" value="SufE"/>
    <property type="match status" value="1"/>
</dbReference>
<feature type="domain" description="Fe-S metabolism associated" evidence="2">
    <location>
        <begin position="11"/>
        <end position="130"/>
    </location>
</feature>
<dbReference type="Proteomes" id="UP000537204">
    <property type="component" value="Unassembled WGS sequence"/>
</dbReference>
<dbReference type="EMBL" id="JACHCE010000006">
    <property type="protein sequence ID" value="MBB5637928.1"/>
    <property type="molecule type" value="Genomic_DNA"/>
</dbReference>
<sequence>MTINEQQDEIIEEFELFSDWMDKYENIIDMGKELPLIDAQYKVPENLIKGCQSSVWLQPEYKDGKIWFTADSDAIITKGLISMMIRVLSGHTPQEIIDADLYFINTIGLQNHLSPNRSNGLLSMLKQMKMYALAFKTQD</sequence>
<reference evidence="3 4" key="1">
    <citation type="submission" date="2020-08" db="EMBL/GenBank/DDBJ databases">
        <title>Genomic Encyclopedia of Type Strains, Phase IV (KMG-V): Genome sequencing to study the core and pangenomes of soil and plant-associated prokaryotes.</title>
        <authorList>
            <person name="Whitman W."/>
        </authorList>
    </citation>
    <scope>NUCLEOTIDE SEQUENCE [LARGE SCALE GENOMIC DNA]</scope>
    <source>
        <strain evidence="3 4">S3M1</strain>
    </source>
</reference>
<dbReference type="PANTHER" id="PTHR43597">
    <property type="entry name" value="SULFUR ACCEPTOR PROTEIN CSDE"/>
    <property type="match status" value="1"/>
</dbReference>
<gene>
    <name evidence="3" type="ORF">HDE68_003853</name>
</gene>
<evidence type="ECO:0000256" key="1">
    <source>
        <dbReference type="ARBA" id="ARBA00010282"/>
    </source>
</evidence>
<dbReference type="PANTHER" id="PTHR43597:SF5">
    <property type="entry name" value="SUFE-LIKE PROTEIN 2, CHLOROPLASTIC"/>
    <property type="match status" value="1"/>
</dbReference>
<organism evidence="3 4">
    <name type="scientific">Pedobacter cryoconitis</name>
    <dbReference type="NCBI Taxonomy" id="188932"/>
    <lineage>
        <taxon>Bacteria</taxon>
        <taxon>Pseudomonadati</taxon>
        <taxon>Bacteroidota</taxon>
        <taxon>Sphingobacteriia</taxon>
        <taxon>Sphingobacteriales</taxon>
        <taxon>Sphingobacteriaceae</taxon>
        <taxon>Pedobacter</taxon>
    </lineage>
</organism>
<dbReference type="AlphaFoldDB" id="A0A7W9E0E5"/>
<dbReference type="SUPFAM" id="SSF82649">
    <property type="entry name" value="SufE/NifU"/>
    <property type="match status" value="1"/>
</dbReference>
<comment type="similarity">
    <text evidence="1">Belongs to the SufE family.</text>
</comment>
<evidence type="ECO:0000259" key="2">
    <source>
        <dbReference type="Pfam" id="PF02657"/>
    </source>
</evidence>
<dbReference type="InterPro" id="IPR003808">
    <property type="entry name" value="Fe-S_metab-assoc_dom"/>
</dbReference>
<evidence type="ECO:0000313" key="4">
    <source>
        <dbReference type="Proteomes" id="UP000537204"/>
    </source>
</evidence>
<accession>A0A7W9E0E5</accession>
<comment type="caution">
    <text evidence="3">The sequence shown here is derived from an EMBL/GenBank/DDBJ whole genome shotgun (WGS) entry which is preliminary data.</text>
</comment>
<name>A0A7W9E0E5_9SPHI</name>